<keyword evidence="1" id="KW-1133">Transmembrane helix</keyword>
<keyword evidence="1" id="KW-0812">Transmembrane</keyword>
<dbReference type="Proteomes" id="UP000054279">
    <property type="component" value="Unassembled WGS sequence"/>
</dbReference>
<evidence type="ECO:0000313" key="3">
    <source>
        <dbReference type="Proteomes" id="UP000054279"/>
    </source>
</evidence>
<evidence type="ECO:0000313" key="2">
    <source>
        <dbReference type="EMBL" id="KIJ22319.1"/>
    </source>
</evidence>
<sequence length="55" mass="6460">MAMASMAFSIKYAYVTLAILAAGRVVWQIRVHRGPKQLWITYKNWQKAIWFNSSR</sequence>
<organism evidence="2 3">
    <name type="scientific">Sphaerobolus stellatus (strain SS14)</name>
    <dbReference type="NCBI Taxonomy" id="990650"/>
    <lineage>
        <taxon>Eukaryota</taxon>
        <taxon>Fungi</taxon>
        <taxon>Dikarya</taxon>
        <taxon>Basidiomycota</taxon>
        <taxon>Agaricomycotina</taxon>
        <taxon>Agaricomycetes</taxon>
        <taxon>Phallomycetidae</taxon>
        <taxon>Geastrales</taxon>
        <taxon>Sphaerobolaceae</taxon>
        <taxon>Sphaerobolus</taxon>
    </lineage>
</organism>
<gene>
    <name evidence="2" type="ORF">M422DRAFT_277307</name>
</gene>
<dbReference type="HOGENOM" id="CLU_3033901_0_0_1"/>
<keyword evidence="3" id="KW-1185">Reference proteome</keyword>
<name>A0A0C9TKD8_SPHS4</name>
<reference evidence="2 3" key="1">
    <citation type="submission" date="2014-06" db="EMBL/GenBank/DDBJ databases">
        <title>Evolutionary Origins and Diversification of the Mycorrhizal Mutualists.</title>
        <authorList>
            <consortium name="DOE Joint Genome Institute"/>
            <consortium name="Mycorrhizal Genomics Consortium"/>
            <person name="Kohler A."/>
            <person name="Kuo A."/>
            <person name="Nagy L.G."/>
            <person name="Floudas D."/>
            <person name="Copeland A."/>
            <person name="Barry K.W."/>
            <person name="Cichocki N."/>
            <person name="Veneault-Fourrey C."/>
            <person name="LaButti K."/>
            <person name="Lindquist E.A."/>
            <person name="Lipzen A."/>
            <person name="Lundell T."/>
            <person name="Morin E."/>
            <person name="Murat C."/>
            <person name="Riley R."/>
            <person name="Ohm R."/>
            <person name="Sun H."/>
            <person name="Tunlid A."/>
            <person name="Henrissat B."/>
            <person name="Grigoriev I.V."/>
            <person name="Hibbett D.S."/>
            <person name="Martin F."/>
        </authorList>
    </citation>
    <scope>NUCLEOTIDE SEQUENCE [LARGE SCALE GENOMIC DNA]</scope>
    <source>
        <strain evidence="2 3">SS14</strain>
    </source>
</reference>
<feature type="transmembrane region" description="Helical" evidence="1">
    <location>
        <begin position="6"/>
        <end position="27"/>
    </location>
</feature>
<evidence type="ECO:0000256" key="1">
    <source>
        <dbReference type="SAM" id="Phobius"/>
    </source>
</evidence>
<dbReference type="EMBL" id="KN838419">
    <property type="protein sequence ID" value="KIJ22319.1"/>
    <property type="molecule type" value="Genomic_DNA"/>
</dbReference>
<keyword evidence="1" id="KW-0472">Membrane</keyword>
<accession>A0A0C9TKD8</accession>
<protein>
    <submittedName>
        <fullName evidence="2">Unplaced genomic scaffold SPHSTscaffold_1344, whole genome shotgun sequence</fullName>
    </submittedName>
</protein>
<proteinExistence type="predicted"/>
<dbReference type="AlphaFoldDB" id="A0A0C9TKD8"/>